<evidence type="ECO:0000313" key="9">
    <source>
        <dbReference type="EMBL" id="MEZ0475507.1"/>
    </source>
</evidence>
<keyword evidence="5 7" id="KW-0143">Chaperone</keyword>
<dbReference type="SUPFAM" id="SSF52540">
    <property type="entry name" value="P-loop containing nucleoside triphosphate hydrolases"/>
    <property type="match status" value="2"/>
</dbReference>
<organism evidence="9 10">
    <name type="scientific">Luteimonas salinilitoris</name>
    <dbReference type="NCBI Taxonomy" id="3237697"/>
    <lineage>
        <taxon>Bacteria</taxon>
        <taxon>Pseudomonadati</taxon>
        <taxon>Pseudomonadota</taxon>
        <taxon>Gammaproteobacteria</taxon>
        <taxon>Lysobacterales</taxon>
        <taxon>Lysobacteraceae</taxon>
        <taxon>Luteimonas</taxon>
    </lineage>
</organism>
<dbReference type="PANTHER" id="PTHR11638">
    <property type="entry name" value="ATP-DEPENDENT CLP PROTEASE"/>
    <property type="match status" value="1"/>
</dbReference>
<dbReference type="InterPro" id="IPR036628">
    <property type="entry name" value="Clp_N_dom_sf"/>
</dbReference>
<evidence type="ECO:0000256" key="5">
    <source>
        <dbReference type="ARBA" id="ARBA00023186"/>
    </source>
</evidence>
<dbReference type="Proteomes" id="UP001566331">
    <property type="component" value="Unassembled WGS sequence"/>
</dbReference>
<dbReference type="PROSITE" id="PS00870">
    <property type="entry name" value="CLPAB_1"/>
    <property type="match status" value="1"/>
</dbReference>
<dbReference type="Pfam" id="PF10431">
    <property type="entry name" value="ClpB_D2-small"/>
    <property type="match status" value="1"/>
</dbReference>
<reference evidence="9 10" key="1">
    <citation type="submission" date="2024-07" db="EMBL/GenBank/DDBJ databases">
        <title>Luteimonas salilacus sp. nov., isolated from the shore soil of Salt Lake in Tibet of China.</title>
        <authorList>
            <person name="Zhang X."/>
            <person name="Li A."/>
        </authorList>
    </citation>
    <scope>NUCLEOTIDE SEQUENCE [LARGE SCALE GENOMIC DNA]</scope>
    <source>
        <strain evidence="9 10">B3-2-R+30</strain>
    </source>
</reference>
<evidence type="ECO:0000256" key="6">
    <source>
        <dbReference type="PROSITE-ProRule" id="PRU01251"/>
    </source>
</evidence>
<dbReference type="InterPro" id="IPR028299">
    <property type="entry name" value="ClpA/B_CS2"/>
</dbReference>
<evidence type="ECO:0000256" key="7">
    <source>
        <dbReference type="RuleBase" id="RU004432"/>
    </source>
</evidence>
<gene>
    <name evidence="9" type="primary">tssH</name>
    <name evidence="9" type="synonym">clpV</name>
    <name evidence="9" type="ORF">AB6713_12920</name>
</gene>
<dbReference type="PROSITE" id="PS51903">
    <property type="entry name" value="CLP_R"/>
    <property type="match status" value="1"/>
</dbReference>
<dbReference type="SMART" id="SM01086">
    <property type="entry name" value="ClpB_D2-small"/>
    <property type="match status" value="1"/>
</dbReference>
<dbReference type="Gene3D" id="1.10.1780.10">
    <property type="entry name" value="Clp, N-terminal domain"/>
    <property type="match status" value="1"/>
</dbReference>
<dbReference type="InterPro" id="IPR018368">
    <property type="entry name" value="ClpA/B_CS1"/>
</dbReference>
<evidence type="ECO:0000256" key="3">
    <source>
        <dbReference type="ARBA" id="ARBA00022741"/>
    </source>
</evidence>
<dbReference type="PROSITE" id="PS00871">
    <property type="entry name" value="CLPAB_2"/>
    <property type="match status" value="1"/>
</dbReference>
<evidence type="ECO:0000256" key="1">
    <source>
        <dbReference type="ARBA" id="ARBA00008675"/>
    </source>
</evidence>
<dbReference type="PRINTS" id="PR00300">
    <property type="entry name" value="CLPPROTEASEA"/>
</dbReference>
<dbReference type="Pfam" id="PF00004">
    <property type="entry name" value="AAA"/>
    <property type="match status" value="1"/>
</dbReference>
<dbReference type="EMBL" id="JBFWIC010000017">
    <property type="protein sequence ID" value="MEZ0475507.1"/>
    <property type="molecule type" value="Genomic_DNA"/>
</dbReference>
<evidence type="ECO:0000313" key="10">
    <source>
        <dbReference type="Proteomes" id="UP001566331"/>
    </source>
</evidence>
<dbReference type="InterPro" id="IPR027417">
    <property type="entry name" value="P-loop_NTPase"/>
</dbReference>
<evidence type="ECO:0000256" key="2">
    <source>
        <dbReference type="ARBA" id="ARBA00022737"/>
    </source>
</evidence>
<sequence length="883" mass="95928">MALNLRSLVGRLNTTCRGAVEGAAGLCLSRTHYDVEIEHLLLKLLEVDNSDVQRILRQFEIAPERVERALTQVLDGLKSGNQRTPALSAHIPLLLERAWGWASIEFGESRMRSGHLLVALLADAELRRLLGNVATTLEPINLETLLQNFHAIIAASVEARDARAIGDTATAPAMGDAPSGADGRPSATPNLDQYCQNLTQRAREGGLDPVLGRDAEIRLMIDVLTRRRQNNPILTGEAGVGKTAVVEGLAARIAANDVPPSLQGVELLSLDLGLLQAGASVKGEFENRLKGVIEEVKSSPKPIVMFIDEAHTLIGAGGAAGQNDAANLLKPALARGEMRTIAATTWSEYKKYFEKDPALTRRFQVVKVDEPEDDKAVAMLRGVARAMAAHHRVRILDEAVRDAVKLSSRYIAGRQLPDKAVSVLDTACARIAIGQSSTPAAVEDTRRRLEELATERAQLEREAAGGGDHAARLVEIASEETALQQRQSELDTRWQGEKDLVAKIHARLDAVEALVTDAPERAAAIAELEALRAELRSLQGEAPMVLPVVDGTAVAQIIAGWTGIPVGRMVADEIQTILNLREHLEQRVIGQGHALEAIAQRVRTSRANLEDPNKPKGVFLLVGTSGVGKTETAIALAEMLYGGERSMITINMSEYQEAHTVSSLKGSPPGYVGYGEGGVLTEAVRRRPYSVVLLDEIEKAHPDVLELFFQVFDKGRMEDGEGREIDFRNTVIILTSNAGTELIMRACQDGETLPSVEQLNELLKPELNRVFKPAFLGRTTVIPFFPLRDDNMRKIVRLKLGKIARRIQANHGAHFDYDDSLVDAVATRCTEVDSGARNIDHILTGTLLPEIAAEVLARMGDGGRIVRIRAGIGDDGRFAYAVE</sequence>
<keyword evidence="4 7" id="KW-0067">ATP-binding</keyword>
<dbReference type="SUPFAM" id="SSF81923">
    <property type="entry name" value="Double Clp-N motif"/>
    <property type="match status" value="1"/>
</dbReference>
<keyword evidence="3 7" id="KW-0547">Nucleotide-binding</keyword>
<dbReference type="Gene3D" id="3.40.50.300">
    <property type="entry name" value="P-loop containing nucleotide triphosphate hydrolases"/>
    <property type="match status" value="3"/>
</dbReference>
<accession>A0ABV4HRY7</accession>
<protein>
    <submittedName>
        <fullName evidence="9">Type VI secretion system ATPase TssH</fullName>
    </submittedName>
</protein>
<keyword evidence="10" id="KW-1185">Reference proteome</keyword>
<dbReference type="InterPro" id="IPR003959">
    <property type="entry name" value="ATPase_AAA_core"/>
</dbReference>
<comment type="caution">
    <text evidence="9">The sequence shown here is derived from an EMBL/GenBank/DDBJ whole genome shotgun (WGS) entry which is preliminary data.</text>
</comment>
<keyword evidence="2 6" id="KW-0677">Repeat</keyword>
<dbReference type="InterPro" id="IPR019489">
    <property type="entry name" value="Clp_ATPase_C"/>
</dbReference>
<dbReference type="InterPro" id="IPR050130">
    <property type="entry name" value="ClpA_ClpB"/>
</dbReference>
<dbReference type="Pfam" id="PF17871">
    <property type="entry name" value="AAA_lid_9"/>
    <property type="match status" value="1"/>
</dbReference>
<dbReference type="CDD" id="cd00009">
    <property type="entry name" value="AAA"/>
    <property type="match status" value="1"/>
</dbReference>
<name>A0ABV4HRY7_9GAMM</name>
<dbReference type="Gene3D" id="1.10.8.60">
    <property type="match status" value="1"/>
</dbReference>
<proteinExistence type="inferred from homology"/>
<dbReference type="InterPro" id="IPR004176">
    <property type="entry name" value="Clp_R_N"/>
</dbReference>
<dbReference type="Pfam" id="PF02861">
    <property type="entry name" value="Clp_N"/>
    <property type="match status" value="1"/>
</dbReference>
<comment type="similarity">
    <text evidence="1 7">Belongs to the ClpA/ClpB family.</text>
</comment>
<dbReference type="Pfam" id="PF07724">
    <property type="entry name" value="AAA_2"/>
    <property type="match status" value="1"/>
</dbReference>
<dbReference type="InterPro" id="IPR041546">
    <property type="entry name" value="ClpA/ClpB_AAA_lid"/>
</dbReference>
<dbReference type="InterPro" id="IPR001270">
    <property type="entry name" value="ClpA/B"/>
</dbReference>
<dbReference type="InterPro" id="IPR003593">
    <property type="entry name" value="AAA+_ATPase"/>
</dbReference>
<dbReference type="InterPro" id="IPR017729">
    <property type="entry name" value="ATPase_T6SS_ClpV1"/>
</dbReference>
<evidence type="ECO:0000259" key="8">
    <source>
        <dbReference type="PROSITE" id="PS51903"/>
    </source>
</evidence>
<feature type="domain" description="Clp R" evidence="8">
    <location>
        <begin position="9"/>
        <end position="155"/>
    </location>
</feature>
<dbReference type="SMART" id="SM00382">
    <property type="entry name" value="AAA"/>
    <property type="match status" value="2"/>
</dbReference>
<dbReference type="PANTHER" id="PTHR11638:SF184">
    <property type="entry name" value="ATPASE WITH CHAPERONE ACTIVITY"/>
    <property type="match status" value="1"/>
</dbReference>
<dbReference type="CDD" id="cd19499">
    <property type="entry name" value="RecA-like_ClpB_Hsp104-like"/>
    <property type="match status" value="1"/>
</dbReference>
<dbReference type="RefSeq" id="WP_370562472.1">
    <property type="nucleotide sequence ID" value="NZ_JBFWIB010000002.1"/>
</dbReference>
<dbReference type="NCBIfam" id="TIGR03345">
    <property type="entry name" value="VI_ClpV1"/>
    <property type="match status" value="1"/>
</dbReference>
<evidence type="ECO:0000256" key="4">
    <source>
        <dbReference type="ARBA" id="ARBA00022840"/>
    </source>
</evidence>